<dbReference type="RefSeq" id="WP_013235377.1">
    <property type="nucleotide sequence ID" value="NC_014323.1"/>
</dbReference>
<evidence type="ECO:0000313" key="3">
    <source>
        <dbReference type="Proteomes" id="UP000000329"/>
    </source>
</evidence>
<keyword evidence="1" id="KW-0472">Membrane</keyword>
<keyword evidence="1" id="KW-0812">Transmembrane</keyword>
<reference evidence="2 3" key="1">
    <citation type="submission" date="2010-04" db="EMBL/GenBank/DDBJ databases">
        <title>The genome of Herbaspirillum seropedicae SmR1, an endophytic, nitrogen-fixing, plant-growth promoting beta-Proteobacteria.</title>
        <authorList>
            <person name="Pedrosa F.O."/>
            <person name="Monteiro R.A."/>
            <person name="Wassem R."/>
            <person name="Cruz L.M."/>
            <person name="Ayub R.A."/>
            <person name="Colauto N.B."/>
            <person name="Fernandez M.A."/>
            <person name="Fungaro M.H.P."/>
            <person name="Grisard E.C."/>
            <person name="Hungria M."/>
            <person name="Madeira H.M.F."/>
            <person name="Nodari R.O."/>
            <person name="Osaku C.A."/>
            <person name="Petzl-Erler M.L."/>
            <person name="Terenzi H."/>
            <person name="Vieira L.G.E."/>
            <person name="Almeida M.I.M."/>
            <person name="Alves L.R."/>
            <person name="Arantes O.M.N."/>
            <person name="Balsanelli E."/>
            <person name="Barcellos F.G."/>
            <person name="Baura V.A."/>
            <person name="Binde D.R."/>
            <person name="Campo R.J."/>
            <person name="Chubatsu L.S."/>
            <person name="Chueire L.M.O."/>
            <person name="Ciferri R.R."/>
            <person name="Correa L.C."/>
            <person name="da Conceicao Silva J.L."/>
            <person name="Dabul A.N.G."/>
            <person name="Dambros B.P."/>
            <person name="Faoro H."/>
            <person name="Favetti A."/>
            <person name="Friedermann G."/>
            <person name="Furlaneto M.C."/>
            <person name="Gasques L.S."/>
            <person name="Gimenes C.C.T."/>
            <person name="Gioppo N.M.R."/>
            <person name="Glienke-Blanco C."/>
            <person name="Godoy L.P."/>
            <person name="Guerra M.P."/>
            <person name="Karp S."/>
            <person name="Kava-Cordeiro V."/>
            <person name="Margarido V.P."/>
            <person name="Mathioni S.M."/>
            <person name="Menck-Soares M.A."/>
            <person name="Murace N.K."/>
            <person name="Nicolas M.F."/>
            <person name="Oliveira C.E.C."/>
            <person name="Pagnan N.A.B."/>
            <person name="Pamphile J.A."/>
            <person name="Patussi E.V."/>
            <person name="Pereira L.F.P."/>
            <person name="Pereira-Ferrari L."/>
            <person name="Pinto F.G.S."/>
            <person name="Precoma C."/>
            <person name="Prioli A.J."/>
            <person name="Prioli S.M.A.P."/>
            <person name="Raittz R.T."/>
            <person name="Ramos H.J.O."/>
            <person name="Ribeiro E.M.S.F."/>
            <person name="Rigo L.U."/>
            <person name="Rocha C.L.M.S.C."/>
            <person name="Rocha S.N."/>
            <person name="Santos K."/>
            <person name="Satori D."/>
            <person name="Silva A.G."/>
            <person name="Simao R.C.G."/>
            <person name="Soares M.A.M."/>
            <person name="Souza E.M."/>
            <person name="Steffens M.B.R."/>
            <person name="Steindel M."/>
            <person name="Tadra-Sfeir M.Z."/>
            <person name="Takahashi E.K."/>
            <person name="Torres R.A."/>
            <person name="Valle J.S."/>
            <person name="Vernal J.I."/>
            <person name="Vilas-Boas L.A."/>
            <person name="Watanabe M.A.E."/>
            <person name="Weiss V.A."/>
            <person name="Yates M.A."/>
            <person name="Souza E.M."/>
        </authorList>
    </citation>
    <scope>NUCLEOTIDE SEQUENCE [LARGE SCALE GENOMIC DNA]</scope>
    <source>
        <strain evidence="2 3">SmR1</strain>
    </source>
</reference>
<dbReference type="KEGG" id="hse:Hsero_3433"/>
<dbReference type="Pfam" id="PF05940">
    <property type="entry name" value="NnrS"/>
    <property type="match status" value="1"/>
</dbReference>
<dbReference type="HOGENOM" id="CLU_2601263_0_0_4"/>
<keyword evidence="1" id="KW-1133">Transmembrane helix</keyword>
<dbReference type="Proteomes" id="UP000000329">
    <property type="component" value="Chromosome"/>
</dbReference>
<sequence length="79" mass="8778">MPLCWAGRSFPRSTGRTLSADGSTRIIFLIISVAAFCRIAATLSLSNAYLLQLSALCWALAFLLFVARYGAWLLRPRLR</sequence>
<dbReference type="STRING" id="757424.Hsero_3433"/>
<dbReference type="GeneID" id="93181275"/>
<evidence type="ECO:0000256" key="1">
    <source>
        <dbReference type="SAM" id="Phobius"/>
    </source>
</evidence>
<proteinExistence type="predicted"/>
<feature type="transmembrane region" description="Helical" evidence="1">
    <location>
        <begin position="26"/>
        <end position="45"/>
    </location>
</feature>
<feature type="transmembrane region" description="Helical" evidence="1">
    <location>
        <begin position="51"/>
        <end position="74"/>
    </location>
</feature>
<evidence type="ECO:0000313" key="2">
    <source>
        <dbReference type="EMBL" id="ADJ64913.1"/>
    </source>
</evidence>
<gene>
    <name evidence="2" type="ordered locus">Hsero_3433</name>
</gene>
<accession>D8IPL6</accession>
<dbReference type="eggNOG" id="COG3213">
    <property type="taxonomic scope" value="Bacteria"/>
</dbReference>
<dbReference type="AlphaFoldDB" id="D8IPL6"/>
<name>D8IPL6_HERSS</name>
<dbReference type="EMBL" id="CP002039">
    <property type="protein sequence ID" value="ADJ64913.1"/>
    <property type="molecule type" value="Genomic_DNA"/>
</dbReference>
<organism evidence="2 3">
    <name type="scientific">Herbaspirillum seropedicae (strain SmR1)</name>
    <dbReference type="NCBI Taxonomy" id="757424"/>
    <lineage>
        <taxon>Bacteria</taxon>
        <taxon>Pseudomonadati</taxon>
        <taxon>Pseudomonadota</taxon>
        <taxon>Betaproteobacteria</taxon>
        <taxon>Burkholderiales</taxon>
        <taxon>Oxalobacteraceae</taxon>
        <taxon>Herbaspirillum</taxon>
    </lineage>
</organism>
<evidence type="ECO:0008006" key="4">
    <source>
        <dbReference type="Google" id="ProtNLM"/>
    </source>
</evidence>
<dbReference type="InterPro" id="IPR010266">
    <property type="entry name" value="NnrS"/>
</dbReference>
<keyword evidence="3" id="KW-1185">Reference proteome</keyword>
<protein>
    <recommendedName>
        <fullName evidence="4">NnrS family protein</fullName>
    </recommendedName>
</protein>